<dbReference type="EMBL" id="LSTO01000001">
    <property type="protein sequence ID" value="OWW19698.1"/>
    <property type="molecule type" value="Genomic_DNA"/>
</dbReference>
<organism evidence="3 4">
    <name type="scientific">Noviherbaspirillum denitrificans</name>
    <dbReference type="NCBI Taxonomy" id="1968433"/>
    <lineage>
        <taxon>Bacteria</taxon>
        <taxon>Pseudomonadati</taxon>
        <taxon>Pseudomonadota</taxon>
        <taxon>Betaproteobacteria</taxon>
        <taxon>Burkholderiales</taxon>
        <taxon>Oxalobacteraceae</taxon>
        <taxon>Noviherbaspirillum</taxon>
    </lineage>
</organism>
<dbReference type="OrthoDB" id="9794445at2"/>
<sequence>MATNDTTNPAATGVKVKNLAAQGAHGKLEARLYTPPDAPASGLIVFFPYGGFVTVELEEAEGFAMALAARTRYRVLATSYTVATQSPFPAAVEDAHAVLKWAVRNRTRLGWDGKRLLTAGIEAGGNLAAVASLVARDRGGPALSAQLLIMPMLDPGLTTCSMRSVAGQGGAARAADACAAGYRDYLPRALDRTHPYACPMQSSRMKGLPPALILSADDDPLRDEAEQYGMKLTAAGIPATVRRLPPIELEAPDARCSCARKENVLQEIAAFIDGLQ</sequence>
<evidence type="ECO:0000256" key="1">
    <source>
        <dbReference type="ARBA" id="ARBA00022801"/>
    </source>
</evidence>
<dbReference type="Gene3D" id="3.40.50.1820">
    <property type="entry name" value="alpha/beta hydrolase"/>
    <property type="match status" value="1"/>
</dbReference>
<proteinExistence type="predicted"/>
<reference evidence="3 4" key="1">
    <citation type="submission" date="2016-02" db="EMBL/GenBank/DDBJ databases">
        <authorList>
            <person name="Wen L."/>
            <person name="He K."/>
            <person name="Yang H."/>
        </authorList>
    </citation>
    <scope>NUCLEOTIDE SEQUENCE [LARGE SCALE GENOMIC DNA]</scope>
    <source>
        <strain evidence="3 4">TSA40</strain>
    </source>
</reference>
<accession>A0A254TJ24</accession>
<dbReference type="InterPro" id="IPR029058">
    <property type="entry name" value="AB_hydrolase_fold"/>
</dbReference>
<keyword evidence="4" id="KW-1185">Reference proteome</keyword>
<comment type="caution">
    <text evidence="3">The sequence shown here is derived from an EMBL/GenBank/DDBJ whole genome shotgun (WGS) entry which is preliminary data.</text>
</comment>
<evidence type="ECO:0000259" key="2">
    <source>
        <dbReference type="Pfam" id="PF07859"/>
    </source>
</evidence>
<protein>
    <submittedName>
        <fullName evidence="3">Alpha/beta hydrolase</fullName>
    </submittedName>
</protein>
<name>A0A254TJ24_9BURK</name>
<dbReference type="AlphaFoldDB" id="A0A254TJ24"/>
<keyword evidence="1 3" id="KW-0378">Hydrolase</keyword>
<dbReference type="PANTHER" id="PTHR48081:SF8">
    <property type="entry name" value="ALPHA_BETA HYDROLASE FOLD-3 DOMAIN-CONTAINING PROTEIN-RELATED"/>
    <property type="match status" value="1"/>
</dbReference>
<evidence type="ECO:0000313" key="3">
    <source>
        <dbReference type="EMBL" id="OWW19698.1"/>
    </source>
</evidence>
<dbReference type="InterPro" id="IPR050300">
    <property type="entry name" value="GDXG_lipolytic_enzyme"/>
</dbReference>
<evidence type="ECO:0000313" key="4">
    <source>
        <dbReference type="Proteomes" id="UP000197535"/>
    </source>
</evidence>
<dbReference type="PANTHER" id="PTHR48081">
    <property type="entry name" value="AB HYDROLASE SUPERFAMILY PROTEIN C4A8.06C"/>
    <property type="match status" value="1"/>
</dbReference>
<dbReference type="Pfam" id="PF07859">
    <property type="entry name" value="Abhydrolase_3"/>
    <property type="match status" value="1"/>
</dbReference>
<dbReference type="InterPro" id="IPR013094">
    <property type="entry name" value="AB_hydrolase_3"/>
</dbReference>
<gene>
    <name evidence="3" type="ORF">AYR66_09490</name>
</gene>
<dbReference type="SUPFAM" id="SSF53474">
    <property type="entry name" value="alpha/beta-Hydrolases"/>
    <property type="match status" value="1"/>
</dbReference>
<dbReference type="GO" id="GO:0016787">
    <property type="term" value="F:hydrolase activity"/>
    <property type="evidence" value="ECO:0007669"/>
    <property type="project" value="UniProtKB-KW"/>
</dbReference>
<dbReference type="RefSeq" id="WP_088706604.1">
    <property type="nucleotide sequence ID" value="NZ_LSTO01000001.1"/>
</dbReference>
<dbReference type="Proteomes" id="UP000197535">
    <property type="component" value="Unassembled WGS sequence"/>
</dbReference>
<feature type="domain" description="Alpha/beta hydrolase fold-3" evidence="2">
    <location>
        <begin position="45"/>
        <end position="245"/>
    </location>
</feature>